<dbReference type="PANTHER" id="PTHR24393:SF34">
    <property type="entry name" value="PR_SET DOMAIN 13"/>
    <property type="match status" value="1"/>
</dbReference>
<dbReference type="SUPFAM" id="SSF57667">
    <property type="entry name" value="beta-beta-alpha zinc fingers"/>
    <property type="match status" value="2"/>
</dbReference>
<evidence type="ECO:0000256" key="8">
    <source>
        <dbReference type="ARBA" id="ARBA00023242"/>
    </source>
</evidence>
<dbReference type="GO" id="GO:0008270">
    <property type="term" value="F:zinc ion binding"/>
    <property type="evidence" value="ECO:0007669"/>
    <property type="project" value="UniProtKB-KW"/>
</dbReference>
<dbReference type="PANTHER" id="PTHR24393">
    <property type="entry name" value="ZINC FINGER PROTEIN"/>
    <property type="match status" value="1"/>
</dbReference>
<keyword evidence="4 9" id="KW-0863">Zinc-finger</keyword>
<comment type="subcellular location">
    <subcellularLocation>
        <location evidence="1">Nucleus</location>
    </subcellularLocation>
</comment>
<dbReference type="Gene3D" id="3.30.160.60">
    <property type="entry name" value="Classic Zinc Finger"/>
    <property type="match status" value="5"/>
</dbReference>
<feature type="domain" description="C2H2-type" evidence="12">
    <location>
        <begin position="181"/>
        <end position="210"/>
    </location>
</feature>
<keyword evidence="6" id="KW-0805">Transcription regulation</keyword>
<evidence type="ECO:0000256" key="9">
    <source>
        <dbReference type="PROSITE-ProRule" id="PRU00042"/>
    </source>
</evidence>
<name>A0A8C6WRP8_9GOBI</name>
<keyword evidence="7" id="KW-0804">Transcription</keyword>
<evidence type="ECO:0000256" key="6">
    <source>
        <dbReference type="ARBA" id="ARBA00023015"/>
    </source>
</evidence>
<feature type="signal peptide" evidence="11">
    <location>
        <begin position="1"/>
        <end position="21"/>
    </location>
</feature>
<dbReference type="PROSITE" id="PS50157">
    <property type="entry name" value="ZINC_FINGER_C2H2_2"/>
    <property type="match status" value="4"/>
</dbReference>
<dbReference type="GO" id="GO:0000978">
    <property type="term" value="F:RNA polymerase II cis-regulatory region sequence-specific DNA binding"/>
    <property type="evidence" value="ECO:0007669"/>
    <property type="project" value="TreeGrafter"/>
</dbReference>
<organism evidence="13 14">
    <name type="scientific">Neogobius melanostomus</name>
    <name type="common">round goby</name>
    <dbReference type="NCBI Taxonomy" id="47308"/>
    <lineage>
        <taxon>Eukaryota</taxon>
        <taxon>Metazoa</taxon>
        <taxon>Chordata</taxon>
        <taxon>Craniata</taxon>
        <taxon>Vertebrata</taxon>
        <taxon>Euteleostomi</taxon>
        <taxon>Actinopterygii</taxon>
        <taxon>Neopterygii</taxon>
        <taxon>Teleostei</taxon>
        <taxon>Neoteleostei</taxon>
        <taxon>Acanthomorphata</taxon>
        <taxon>Gobiaria</taxon>
        <taxon>Gobiiformes</taxon>
        <taxon>Gobioidei</taxon>
        <taxon>Gobiidae</taxon>
        <taxon>Benthophilinae</taxon>
        <taxon>Neogobiini</taxon>
        <taxon>Neogobius</taxon>
    </lineage>
</organism>
<evidence type="ECO:0000313" key="14">
    <source>
        <dbReference type="Proteomes" id="UP000694523"/>
    </source>
</evidence>
<reference evidence="13" key="1">
    <citation type="submission" date="2025-08" db="UniProtKB">
        <authorList>
            <consortium name="Ensembl"/>
        </authorList>
    </citation>
    <scope>IDENTIFICATION</scope>
</reference>
<evidence type="ECO:0000256" key="5">
    <source>
        <dbReference type="ARBA" id="ARBA00022833"/>
    </source>
</evidence>
<feature type="chain" id="PRO_5034685191" description="C2H2-type domain-containing protein" evidence="11">
    <location>
        <begin position="22"/>
        <end position="273"/>
    </location>
</feature>
<dbReference type="Proteomes" id="UP000694523">
    <property type="component" value="Unplaced"/>
</dbReference>
<dbReference type="InterPro" id="IPR036236">
    <property type="entry name" value="Znf_C2H2_sf"/>
</dbReference>
<feature type="domain" description="C2H2-type" evidence="12">
    <location>
        <begin position="137"/>
        <end position="164"/>
    </location>
</feature>
<keyword evidence="14" id="KW-1185">Reference proteome</keyword>
<feature type="domain" description="C2H2-type" evidence="12">
    <location>
        <begin position="239"/>
        <end position="266"/>
    </location>
</feature>
<evidence type="ECO:0000256" key="2">
    <source>
        <dbReference type="ARBA" id="ARBA00022723"/>
    </source>
</evidence>
<proteinExistence type="predicted"/>
<dbReference type="FunFam" id="3.30.160.60:FF:000286">
    <property type="entry name" value="Zinc finger protein 770"/>
    <property type="match status" value="1"/>
</dbReference>
<evidence type="ECO:0000256" key="4">
    <source>
        <dbReference type="ARBA" id="ARBA00022771"/>
    </source>
</evidence>
<dbReference type="PROSITE" id="PS00028">
    <property type="entry name" value="ZINC_FINGER_C2H2_1"/>
    <property type="match status" value="3"/>
</dbReference>
<evidence type="ECO:0000256" key="11">
    <source>
        <dbReference type="SAM" id="SignalP"/>
    </source>
</evidence>
<keyword evidence="2" id="KW-0479">Metal-binding</keyword>
<evidence type="ECO:0000256" key="3">
    <source>
        <dbReference type="ARBA" id="ARBA00022737"/>
    </source>
</evidence>
<evidence type="ECO:0000256" key="10">
    <source>
        <dbReference type="SAM" id="MobiDB-lite"/>
    </source>
</evidence>
<evidence type="ECO:0000259" key="12">
    <source>
        <dbReference type="PROSITE" id="PS50157"/>
    </source>
</evidence>
<feature type="compositionally biased region" description="Polar residues" evidence="10">
    <location>
        <begin position="105"/>
        <end position="116"/>
    </location>
</feature>
<sequence length="273" mass="30439">MFLMLCFIFVFLRAVVDFVYGVCLSVSAGVQSPYEAAPSPAPIKEEPKEIQIKQETIQALPVIVSVKSDKEESLLHETVKEENREDGDGTEAENSSDDSADWTPSAESPTPQTHTELLQEPAHGNNVSGDGGPDKPHKCPQCGKGFSTRSSLKRHVRTHTEEKRFNCAKTFAHRSDLQRHIRCHMGEKLFSFSHNSALKSHMLVHTGEKPCRCSVCGKNFSRNCNLKTHMRTHTGEKPCRCSICGKCFSRNGHLEKHMRTHTGESLLGALFVH</sequence>
<accession>A0A8C6WRP8</accession>
<dbReference type="GO" id="GO:0001228">
    <property type="term" value="F:DNA-binding transcription activator activity, RNA polymerase II-specific"/>
    <property type="evidence" value="ECO:0007669"/>
    <property type="project" value="TreeGrafter"/>
</dbReference>
<keyword evidence="3" id="KW-0677">Repeat</keyword>
<dbReference type="Pfam" id="PF00096">
    <property type="entry name" value="zf-C2H2"/>
    <property type="match status" value="3"/>
</dbReference>
<dbReference type="SMART" id="SM00355">
    <property type="entry name" value="ZnF_C2H2"/>
    <property type="match status" value="4"/>
</dbReference>
<dbReference type="FunFam" id="3.30.160.60:FF:002343">
    <property type="entry name" value="Zinc finger protein 33A"/>
    <property type="match status" value="2"/>
</dbReference>
<dbReference type="Ensembl" id="ENSNMLT00000030165.1">
    <property type="protein sequence ID" value="ENSNMLP00000026990.1"/>
    <property type="gene ID" value="ENSNMLG00000017222.1"/>
</dbReference>
<feature type="region of interest" description="Disordered" evidence="10">
    <location>
        <begin position="71"/>
        <end position="157"/>
    </location>
</feature>
<feature type="domain" description="C2H2-type" evidence="12">
    <location>
        <begin position="211"/>
        <end position="238"/>
    </location>
</feature>
<dbReference type="AlphaFoldDB" id="A0A8C6WRP8"/>
<evidence type="ECO:0000256" key="1">
    <source>
        <dbReference type="ARBA" id="ARBA00004123"/>
    </source>
</evidence>
<keyword evidence="11" id="KW-0732">Signal</keyword>
<evidence type="ECO:0000256" key="7">
    <source>
        <dbReference type="ARBA" id="ARBA00023163"/>
    </source>
</evidence>
<evidence type="ECO:0000313" key="13">
    <source>
        <dbReference type="Ensembl" id="ENSNMLP00000026990.1"/>
    </source>
</evidence>
<dbReference type="InterPro" id="IPR013087">
    <property type="entry name" value="Znf_C2H2_type"/>
</dbReference>
<feature type="compositionally biased region" description="Acidic residues" evidence="10">
    <location>
        <begin position="88"/>
        <end position="100"/>
    </location>
</feature>
<dbReference type="GO" id="GO:0005634">
    <property type="term" value="C:nucleus"/>
    <property type="evidence" value="ECO:0007669"/>
    <property type="project" value="UniProtKB-SubCell"/>
</dbReference>
<feature type="compositionally biased region" description="Basic and acidic residues" evidence="10">
    <location>
        <begin position="71"/>
        <end position="87"/>
    </location>
</feature>
<protein>
    <recommendedName>
        <fullName evidence="12">C2H2-type domain-containing protein</fullName>
    </recommendedName>
</protein>
<keyword evidence="8" id="KW-0539">Nucleus</keyword>
<keyword evidence="5" id="KW-0862">Zinc</keyword>
<reference evidence="13" key="2">
    <citation type="submission" date="2025-09" db="UniProtKB">
        <authorList>
            <consortium name="Ensembl"/>
        </authorList>
    </citation>
    <scope>IDENTIFICATION</scope>
</reference>